<dbReference type="EMBL" id="CM004392">
    <property type="protein sequence ID" value="OAY46851.1"/>
    <property type="molecule type" value="Genomic_DNA"/>
</dbReference>
<evidence type="ECO:0000313" key="2">
    <source>
        <dbReference type="EMBL" id="OAY46851.1"/>
    </source>
</evidence>
<reference evidence="2" key="1">
    <citation type="submission" date="2016-02" db="EMBL/GenBank/DDBJ databases">
        <title>WGS assembly of Manihot esculenta.</title>
        <authorList>
            <person name="Bredeson J.V."/>
            <person name="Prochnik S.E."/>
            <person name="Lyons J.B."/>
            <person name="Schmutz J."/>
            <person name="Grimwood J."/>
            <person name="Vrebalov J."/>
            <person name="Bart R.S."/>
            <person name="Amuge T."/>
            <person name="Ferguson M.E."/>
            <person name="Green R."/>
            <person name="Putnam N."/>
            <person name="Stites J."/>
            <person name="Rounsley S."/>
            <person name="Rokhsar D.S."/>
        </authorList>
    </citation>
    <scope>NUCLEOTIDE SEQUENCE [LARGE SCALE GENOMIC DNA]</scope>
    <source>
        <tissue evidence="2">Leaf</tissue>
    </source>
</reference>
<dbReference type="EMBL" id="CM004392">
    <property type="protein sequence ID" value="OAY46850.1"/>
    <property type="molecule type" value="Genomic_DNA"/>
</dbReference>
<proteinExistence type="predicted"/>
<dbReference type="AlphaFoldDB" id="A0A251KM24"/>
<evidence type="ECO:0000256" key="1">
    <source>
        <dbReference type="SAM" id="Phobius"/>
    </source>
</evidence>
<feature type="transmembrane region" description="Helical" evidence="1">
    <location>
        <begin position="12"/>
        <end position="34"/>
    </location>
</feature>
<keyword evidence="1" id="KW-0472">Membrane</keyword>
<accession>A0A251KM24</accession>
<organism evidence="2">
    <name type="scientific">Manihot esculenta</name>
    <name type="common">Cassava</name>
    <name type="synonym">Jatropha manihot</name>
    <dbReference type="NCBI Taxonomy" id="3983"/>
    <lineage>
        <taxon>Eukaryota</taxon>
        <taxon>Viridiplantae</taxon>
        <taxon>Streptophyta</taxon>
        <taxon>Embryophyta</taxon>
        <taxon>Tracheophyta</taxon>
        <taxon>Spermatophyta</taxon>
        <taxon>Magnoliopsida</taxon>
        <taxon>eudicotyledons</taxon>
        <taxon>Gunneridae</taxon>
        <taxon>Pentapetalae</taxon>
        <taxon>rosids</taxon>
        <taxon>fabids</taxon>
        <taxon>Malpighiales</taxon>
        <taxon>Euphorbiaceae</taxon>
        <taxon>Crotonoideae</taxon>
        <taxon>Manihoteae</taxon>
        <taxon>Manihot</taxon>
    </lineage>
</organism>
<keyword evidence="1" id="KW-0812">Transmembrane</keyword>
<keyword evidence="1" id="KW-1133">Transmembrane helix</keyword>
<name>A0A251KM24_MANES</name>
<sequence length="65" mass="7446">MMRAEAEITWEIEAFLVFEMGILFKQMGLILGLFESSWAGWTGSSISAVQSLQNIAFLFFFLGFW</sequence>
<protein>
    <submittedName>
        <fullName evidence="2">Uncharacterized protein</fullName>
    </submittedName>
</protein>
<gene>
    <name evidence="2" type="ORF">MANES_06G032700</name>
</gene>
<dbReference type="EMBL" id="CM004392">
    <property type="protein sequence ID" value="OAY46852.1"/>
    <property type="molecule type" value="Genomic_DNA"/>
</dbReference>